<dbReference type="STRING" id="632772.ROP_40540"/>
<keyword evidence="1" id="KW-0812">Transmembrane</keyword>
<protein>
    <submittedName>
        <fullName evidence="2">Uncharacterized protein</fullName>
    </submittedName>
</protein>
<dbReference type="EMBL" id="AP011115">
    <property type="protein sequence ID" value="BAH52301.1"/>
    <property type="molecule type" value="Genomic_DNA"/>
</dbReference>
<sequence length="88" mass="9183">MSTTKLSLNPLNYSASQIAKFLVSVIGSLVIILGLAAVEFADGPLAQVGVWAAVAAAFLTPIGVFLKRATPVIETWENSDRGAHEADA</sequence>
<name>C1B9E8_RHOOB</name>
<evidence type="ECO:0000313" key="3">
    <source>
        <dbReference type="Proteomes" id="UP000002212"/>
    </source>
</evidence>
<keyword evidence="1" id="KW-0472">Membrane</keyword>
<accession>C1B9E8</accession>
<feature type="transmembrane region" description="Helical" evidence="1">
    <location>
        <begin position="44"/>
        <end position="66"/>
    </location>
</feature>
<organism evidence="2 3">
    <name type="scientific">Rhodococcus opacus (strain B4)</name>
    <dbReference type="NCBI Taxonomy" id="632772"/>
    <lineage>
        <taxon>Bacteria</taxon>
        <taxon>Bacillati</taxon>
        <taxon>Actinomycetota</taxon>
        <taxon>Actinomycetes</taxon>
        <taxon>Mycobacteriales</taxon>
        <taxon>Nocardiaceae</taxon>
        <taxon>Rhodococcus</taxon>
    </lineage>
</organism>
<feature type="transmembrane region" description="Helical" evidence="1">
    <location>
        <begin position="21"/>
        <end position="38"/>
    </location>
</feature>
<dbReference type="Proteomes" id="UP000002212">
    <property type="component" value="Chromosome"/>
</dbReference>
<dbReference type="KEGG" id="rop:ROP_40540"/>
<dbReference type="AlphaFoldDB" id="C1B9E8"/>
<keyword evidence="1" id="KW-1133">Transmembrane helix</keyword>
<dbReference type="RefSeq" id="WP_012691238.1">
    <property type="nucleotide sequence ID" value="NC_012522.1"/>
</dbReference>
<reference evidence="2 3" key="1">
    <citation type="submission" date="2009-03" db="EMBL/GenBank/DDBJ databases">
        <title>Comparison of the complete genome sequences of Rhodococcus erythropolis PR4 and Rhodococcus opacus B4.</title>
        <authorList>
            <person name="Takarada H."/>
            <person name="Sekine M."/>
            <person name="Hosoyama A."/>
            <person name="Yamada R."/>
            <person name="Fujisawa T."/>
            <person name="Omata S."/>
            <person name="Shimizu A."/>
            <person name="Tsukatani N."/>
            <person name="Tanikawa S."/>
            <person name="Fujita N."/>
            <person name="Harayama S."/>
        </authorList>
    </citation>
    <scope>NUCLEOTIDE SEQUENCE [LARGE SCALE GENOMIC DNA]</scope>
    <source>
        <strain evidence="2 3">B4</strain>
    </source>
</reference>
<dbReference type="PATRIC" id="fig|632772.20.peg.4252"/>
<proteinExistence type="predicted"/>
<evidence type="ECO:0000256" key="1">
    <source>
        <dbReference type="SAM" id="Phobius"/>
    </source>
</evidence>
<evidence type="ECO:0000313" key="2">
    <source>
        <dbReference type="EMBL" id="BAH52301.1"/>
    </source>
</evidence>
<gene>
    <name evidence="2" type="ordered locus">ROP_40540</name>
</gene>
<dbReference type="HOGENOM" id="CLU_189980_0_0_11"/>